<feature type="compositionally biased region" description="Basic residues" evidence="1">
    <location>
        <begin position="53"/>
        <end position="72"/>
    </location>
</feature>
<gene>
    <name evidence="2" type="ORF">LTR62_005049</name>
</gene>
<sequence>MLGRIEECQQVTFDEYRWRVSYAMPDHGKDFWTRRMEDKAKEEEQSKEDTLKQKRKRFSLPLNRKSKAKSVRSARTND</sequence>
<evidence type="ECO:0000256" key="1">
    <source>
        <dbReference type="SAM" id="MobiDB-lite"/>
    </source>
</evidence>
<feature type="region of interest" description="Disordered" evidence="1">
    <location>
        <begin position="39"/>
        <end position="78"/>
    </location>
</feature>
<comment type="caution">
    <text evidence="2">The sequence shown here is derived from an EMBL/GenBank/DDBJ whole genome shotgun (WGS) entry which is preliminary data.</text>
</comment>
<proteinExistence type="predicted"/>
<name>A0AAN7TWC7_9PEZI</name>
<dbReference type="Proteomes" id="UP001310890">
    <property type="component" value="Unassembled WGS sequence"/>
</dbReference>
<accession>A0AAN7TWC7</accession>
<evidence type="ECO:0000313" key="3">
    <source>
        <dbReference type="Proteomes" id="UP001310890"/>
    </source>
</evidence>
<feature type="compositionally biased region" description="Basic and acidic residues" evidence="1">
    <location>
        <begin position="39"/>
        <end position="52"/>
    </location>
</feature>
<protein>
    <submittedName>
        <fullName evidence="2">Uncharacterized protein</fullName>
    </submittedName>
</protein>
<dbReference type="EMBL" id="JAVRRL010000004">
    <property type="protein sequence ID" value="KAK5117626.1"/>
    <property type="molecule type" value="Genomic_DNA"/>
</dbReference>
<dbReference type="AlphaFoldDB" id="A0AAN7TWC7"/>
<evidence type="ECO:0000313" key="2">
    <source>
        <dbReference type="EMBL" id="KAK5117626.1"/>
    </source>
</evidence>
<organism evidence="2 3">
    <name type="scientific">Meristemomyces frigidus</name>
    <dbReference type="NCBI Taxonomy" id="1508187"/>
    <lineage>
        <taxon>Eukaryota</taxon>
        <taxon>Fungi</taxon>
        <taxon>Dikarya</taxon>
        <taxon>Ascomycota</taxon>
        <taxon>Pezizomycotina</taxon>
        <taxon>Dothideomycetes</taxon>
        <taxon>Dothideomycetidae</taxon>
        <taxon>Mycosphaerellales</taxon>
        <taxon>Teratosphaeriaceae</taxon>
        <taxon>Meristemomyces</taxon>
    </lineage>
</organism>
<reference evidence="2" key="1">
    <citation type="submission" date="2023-08" db="EMBL/GenBank/DDBJ databases">
        <title>Black Yeasts Isolated from many extreme environments.</title>
        <authorList>
            <person name="Coleine C."/>
            <person name="Stajich J.E."/>
            <person name="Selbmann L."/>
        </authorList>
    </citation>
    <scope>NUCLEOTIDE SEQUENCE</scope>
    <source>
        <strain evidence="2">CCFEE 5401</strain>
    </source>
</reference>